<dbReference type="Pfam" id="PF01494">
    <property type="entry name" value="FAD_binding_3"/>
    <property type="match status" value="1"/>
</dbReference>
<keyword evidence="4" id="KW-1185">Reference proteome</keyword>
<dbReference type="SUPFAM" id="SSF51905">
    <property type="entry name" value="FAD/NAD(P)-binding domain"/>
    <property type="match status" value="1"/>
</dbReference>
<organism evidence="3 4">
    <name type="scientific">Caballeronia mineralivorans PML1(12)</name>
    <dbReference type="NCBI Taxonomy" id="908627"/>
    <lineage>
        <taxon>Bacteria</taxon>
        <taxon>Pseudomonadati</taxon>
        <taxon>Pseudomonadota</taxon>
        <taxon>Betaproteobacteria</taxon>
        <taxon>Burkholderiales</taxon>
        <taxon>Burkholderiaceae</taxon>
        <taxon>Caballeronia</taxon>
    </lineage>
</organism>
<dbReference type="PANTHER" id="PTHR47469">
    <property type="entry name" value="MONOOXYGENASE-LIKE"/>
    <property type="match status" value="1"/>
</dbReference>
<gene>
    <name evidence="3" type="ORF">EOS_23850</name>
</gene>
<dbReference type="AlphaFoldDB" id="A0A0J1CSS9"/>
<proteinExistence type="predicted"/>
<dbReference type="NCBIfam" id="NF005566">
    <property type="entry name" value="PRK07236.1"/>
    <property type="match status" value="1"/>
</dbReference>
<protein>
    <submittedName>
        <fullName evidence="3">Uncharacterized protein</fullName>
    </submittedName>
</protein>
<dbReference type="InterPro" id="IPR002938">
    <property type="entry name" value="FAD-bd"/>
</dbReference>
<sequence length="382" mass="41893">MRAPDRRRAIVIGGSLGGLFTAAALRSIGWDATVFEQSPNQLDSRGGGIVLQPDVLAAFRFAGIKPPERLGVDSEDRVYLDRDGRVLEQFHMPQTQTSWNLLYTTLKDALAPESIRSGDAFTSHVVDGEQVIARFSSGHTESADLLIAADGPSSTVRKSVLPEVAPAYAGYVAWRGLVPEPELPEAAAHKLRERFTFQQSPGHSALAYLVPGEDGATNAGERRFNWVWYRKVAPDALERLLLDRNGRHRTHSLPPGTVKDSDLHDLRTASDDLMAPVFRSLIDETSEPFLQIIQDLQVRNMVFGRVILLGDAAFIARPHTAGGTAKAAGNALSLAVSLAAAYESRERIDRALARWEADQLQRGIRMNDLGMSLGNRIMNIVR</sequence>
<dbReference type="SUPFAM" id="SSF54373">
    <property type="entry name" value="FAD-linked reductases, C-terminal domain"/>
    <property type="match status" value="1"/>
</dbReference>
<dbReference type="InterPro" id="IPR036188">
    <property type="entry name" value="FAD/NAD-bd_sf"/>
</dbReference>
<feature type="domain" description="2,6-dihydroxypyridine 3-monooxygenase substrate binding" evidence="2">
    <location>
        <begin position="168"/>
        <end position="295"/>
    </location>
</feature>
<dbReference type="Proteomes" id="UP000035963">
    <property type="component" value="Unassembled WGS sequence"/>
</dbReference>
<dbReference type="RefSeq" id="WP_047849176.1">
    <property type="nucleotide sequence ID" value="NZ_AEJF01000143.1"/>
</dbReference>
<name>A0A0J1CSS9_9BURK</name>
<dbReference type="Pfam" id="PF22607">
    <property type="entry name" value="FAD_binding-like"/>
    <property type="match status" value="1"/>
</dbReference>
<comment type="caution">
    <text evidence="3">The sequence shown here is derived from an EMBL/GenBank/DDBJ whole genome shotgun (WGS) entry which is preliminary data.</text>
</comment>
<dbReference type="PANTHER" id="PTHR47469:SF2">
    <property type="entry name" value="OS06G0597600 PROTEIN"/>
    <property type="match status" value="1"/>
</dbReference>
<dbReference type="PATRIC" id="fig|908627.4.peg.5322"/>
<evidence type="ECO:0000313" key="3">
    <source>
        <dbReference type="EMBL" id="KLU23690.1"/>
    </source>
</evidence>
<dbReference type="InterPro" id="IPR054707">
    <property type="entry name" value="DhpH_subs-bd"/>
</dbReference>
<dbReference type="Gene3D" id="3.30.9.60">
    <property type="match status" value="1"/>
</dbReference>
<dbReference type="OrthoDB" id="8591538at2"/>
<feature type="domain" description="FAD-binding" evidence="1">
    <location>
        <begin position="296"/>
        <end position="346"/>
    </location>
</feature>
<evidence type="ECO:0000259" key="2">
    <source>
        <dbReference type="Pfam" id="PF22607"/>
    </source>
</evidence>
<dbReference type="Gene3D" id="3.50.50.60">
    <property type="entry name" value="FAD/NAD(P)-binding domain"/>
    <property type="match status" value="2"/>
</dbReference>
<dbReference type="InterPro" id="IPR053212">
    <property type="entry name" value="DHP_3-monooxygenase"/>
</dbReference>
<reference evidence="3 4" key="1">
    <citation type="journal article" date="2015" name="Genome Announc.">
        <title>Draft Genome Sequence of Burkholderia sp. Strain PML1(12), an Ectomycorrhizosphere-Inhabiting Bacterium with Effective Mineral-Weathering Ability.</title>
        <authorList>
            <person name="Uroz S."/>
            <person name="Oger P."/>
        </authorList>
    </citation>
    <scope>NUCLEOTIDE SEQUENCE [LARGE SCALE GENOMIC DNA]</scope>
    <source>
        <strain evidence="4">PML1(12)</strain>
    </source>
</reference>
<dbReference type="EMBL" id="AEJF01000143">
    <property type="protein sequence ID" value="KLU23690.1"/>
    <property type="molecule type" value="Genomic_DNA"/>
</dbReference>
<accession>A0A0J1CSS9</accession>
<dbReference type="PRINTS" id="PR00420">
    <property type="entry name" value="RNGMNOXGNASE"/>
</dbReference>
<dbReference type="GO" id="GO:0071949">
    <property type="term" value="F:FAD binding"/>
    <property type="evidence" value="ECO:0007669"/>
    <property type="project" value="InterPro"/>
</dbReference>
<evidence type="ECO:0000259" key="1">
    <source>
        <dbReference type="Pfam" id="PF01494"/>
    </source>
</evidence>
<evidence type="ECO:0000313" key="4">
    <source>
        <dbReference type="Proteomes" id="UP000035963"/>
    </source>
</evidence>